<protein>
    <submittedName>
        <fullName evidence="1">Uncharacterized protein</fullName>
    </submittedName>
</protein>
<dbReference type="EMBL" id="JAXIOK010000018">
    <property type="protein sequence ID" value="KAK4750328.1"/>
    <property type="molecule type" value="Genomic_DNA"/>
</dbReference>
<evidence type="ECO:0000313" key="2">
    <source>
        <dbReference type="Proteomes" id="UP001345219"/>
    </source>
</evidence>
<name>A0AAN7JP25_9MYRT</name>
<gene>
    <name evidence="1" type="ORF">SAY87_027777</name>
</gene>
<organism evidence="1 2">
    <name type="scientific">Trapa incisa</name>
    <dbReference type="NCBI Taxonomy" id="236973"/>
    <lineage>
        <taxon>Eukaryota</taxon>
        <taxon>Viridiplantae</taxon>
        <taxon>Streptophyta</taxon>
        <taxon>Embryophyta</taxon>
        <taxon>Tracheophyta</taxon>
        <taxon>Spermatophyta</taxon>
        <taxon>Magnoliopsida</taxon>
        <taxon>eudicotyledons</taxon>
        <taxon>Gunneridae</taxon>
        <taxon>Pentapetalae</taxon>
        <taxon>rosids</taxon>
        <taxon>malvids</taxon>
        <taxon>Myrtales</taxon>
        <taxon>Lythraceae</taxon>
        <taxon>Trapa</taxon>
    </lineage>
</organism>
<proteinExistence type="predicted"/>
<comment type="caution">
    <text evidence="1">The sequence shown here is derived from an EMBL/GenBank/DDBJ whole genome shotgun (WGS) entry which is preliminary data.</text>
</comment>
<dbReference type="Proteomes" id="UP001345219">
    <property type="component" value="Chromosome 21"/>
</dbReference>
<sequence>MEGLIPVVLKAIKRSKTRRHYEVLSSSEAPAVGRSRSVAGSYRSLRCNGVEDGEIPTRKVARFNSHRTVSFC</sequence>
<evidence type="ECO:0000313" key="1">
    <source>
        <dbReference type="EMBL" id="KAK4750328.1"/>
    </source>
</evidence>
<keyword evidence="2" id="KW-1185">Reference proteome</keyword>
<reference evidence="1 2" key="1">
    <citation type="journal article" date="2023" name="Hortic Res">
        <title>Pangenome of water caltrop reveals structural variations and asymmetric subgenome divergence after allopolyploidization.</title>
        <authorList>
            <person name="Zhang X."/>
            <person name="Chen Y."/>
            <person name="Wang L."/>
            <person name="Yuan Y."/>
            <person name="Fang M."/>
            <person name="Shi L."/>
            <person name="Lu R."/>
            <person name="Comes H.P."/>
            <person name="Ma Y."/>
            <person name="Chen Y."/>
            <person name="Huang G."/>
            <person name="Zhou Y."/>
            <person name="Zheng Z."/>
            <person name="Qiu Y."/>
        </authorList>
    </citation>
    <scope>NUCLEOTIDE SEQUENCE [LARGE SCALE GENOMIC DNA]</scope>
    <source>
        <tissue evidence="1">Roots</tissue>
    </source>
</reference>
<accession>A0AAN7JP25</accession>
<dbReference type="AlphaFoldDB" id="A0AAN7JP25"/>